<evidence type="ECO:0000313" key="1">
    <source>
        <dbReference type="EMBL" id="TFY74246.1"/>
    </source>
</evidence>
<name>A0A4Y9ZHN0_9AGAM</name>
<evidence type="ECO:0000313" key="2">
    <source>
        <dbReference type="Proteomes" id="UP000298061"/>
    </source>
</evidence>
<accession>A0A4Y9ZHN0</accession>
<organism evidence="1 2">
    <name type="scientific">Hericium alpestre</name>
    <dbReference type="NCBI Taxonomy" id="135208"/>
    <lineage>
        <taxon>Eukaryota</taxon>
        <taxon>Fungi</taxon>
        <taxon>Dikarya</taxon>
        <taxon>Basidiomycota</taxon>
        <taxon>Agaricomycotina</taxon>
        <taxon>Agaricomycetes</taxon>
        <taxon>Russulales</taxon>
        <taxon>Hericiaceae</taxon>
        <taxon>Hericium</taxon>
    </lineage>
</organism>
<proteinExistence type="predicted"/>
<protein>
    <submittedName>
        <fullName evidence="1">Uncharacterized protein</fullName>
    </submittedName>
</protein>
<dbReference type="Proteomes" id="UP000298061">
    <property type="component" value="Unassembled WGS sequence"/>
</dbReference>
<dbReference type="EMBL" id="SFCI01002203">
    <property type="protein sequence ID" value="TFY74246.1"/>
    <property type="molecule type" value="Genomic_DNA"/>
</dbReference>
<sequence>MISKLHVKLKEAAFRANVSNPKAHASGYSHTYFDVKGMDLHDLALFSDDAEISRMSQEACKDIEALISLLSIQPAYLKQPADGRVGLPSIVSWYGNSSGTGCNNNEMTDDDSDTDNKSICDVQELQDLIDAEEAGKLGTEFSCQDDEAFLHLKYAAIAVTINEFMQMYVHSSNLY</sequence>
<dbReference type="OrthoDB" id="73076at2759"/>
<keyword evidence="2" id="KW-1185">Reference proteome</keyword>
<comment type="caution">
    <text evidence="1">The sequence shown here is derived from an EMBL/GenBank/DDBJ whole genome shotgun (WGS) entry which is preliminary data.</text>
</comment>
<reference evidence="1 2" key="1">
    <citation type="submission" date="2019-02" db="EMBL/GenBank/DDBJ databases">
        <title>Genome sequencing of the rare red list fungi Hericium alpestre (H. flagellum).</title>
        <authorList>
            <person name="Buettner E."/>
            <person name="Kellner H."/>
        </authorList>
    </citation>
    <scope>NUCLEOTIDE SEQUENCE [LARGE SCALE GENOMIC DNA]</scope>
    <source>
        <strain evidence="1 2">DSM 108284</strain>
    </source>
</reference>
<dbReference type="AlphaFoldDB" id="A0A4Y9ZHN0"/>
<gene>
    <name evidence="1" type="ORF">EWM64_g9767</name>
</gene>
<dbReference type="STRING" id="135208.A0A4Y9ZHN0"/>